<evidence type="ECO:0000313" key="1">
    <source>
        <dbReference type="Proteomes" id="UP000036681"/>
    </source>
</evidence>
<keyword evidence="1" id="KW-1185">Reference proteome</keyword>
<protein>
    <submittedName>
        <fullName evidence="2">ZP domain-containing protein</fullName>
    </submittedName>
</protein>
<evidence type="ECO:0000313" key="2">
    <source>
        <dbReference type="WBParaSite" id="ALUE_0002297401-mRNA-1"/>
    </source>
</evidence>
<accession>A0A0M3IW46</accession>
<dbReference type="AlphaFoldDB" id="A0A0M3IW46"/>
<reference evidence="2" key="1">
    <citation type="submission" date="2017-02" db="UniProtKB">
        <authorList>
            <consortium name="WormBaseParasite"/>
        </authorList>
    </citation>
    <scope>IDENTIFICATION</scope>
</reference>
<proteinExistence type="predicted"/>
<name>A0A0M3IW46_ASCLU</name>
<dbReference type="WBParaSite" id="ALUE_0002297401-mRNA-1">
    <property type="protein sequence ID" value="ALUE_0002297401-mRNA-1"/>
    <property type="gene ID" value="ALUE_0002297401"/>
</dbReference>
<organism evidence="1 2">
    <name type="scientific">Ascaris lumbricoides</name>
    <name type="common">Giant roundworm</name>
    <dbReference type="NCBI Taxonomy" id="6252"/>
    <lineage>
        <taxon>Eukaryota</taxon>
        <taxon>Metazoa</taxon>
        <taxon>Ecdysozoa</taxon>
        <taxon>Nematoda</taxon>
        <taxon>Chromadorea</taxon>
        <taxon>Rhabditida</taxon>
        <taxon>Spirurina</taxon>
        <taxon>Ascaridomorpha</taxon>
        <taxon>Ascaridoidea</taxon>
        <taxon>Ascarididae</taxon>
        <taxon>Ascaris</taxon>
    </lineage>
</organism>
<sequence length="84" mass="9471">MCRCSSSIFGSFSGPVCRYEITSDSPSQEIPFVAEVTDEQRGRGEIRVKEGMHLDCSSPQYRFNLVAVRCNDQVKSERFVGQQC</sequence>
<dbReference type="Proteomes" id="UP000036681">
    <property type="component" value="Unplaced"/>
</dbReference>